<reference evidence="2" key="1">
    <citation type="submission" date="2021-02" db="EMBL/GenBank/DDBJ databases">
        <authorList>
            <person name="Nowell W R."/>
        </authorList>
    </citation>
    <scope>NUCLEOTIDE SEQUENCE</scope>
</reference>
<organism evidence="2 4">
    <name type="scientific">Rotaria sordida</name>
    <dbReference type="NCBI Taxonomy" id="392033"/>
    <lineage>
        <taxon>Eukaryota</taxon>
        <taxon>Metazoa</taxon>
        <taxon>Spiralia</taxon>
        <taxon>Gnathifera</taxon>
        <taxon>Rotifera</taxon>
        <taxon>Eurotatoria</taxon>
        <taxon>Bdelloidea</taxon>
        <taxon>Philodinida</taxon>
        <taxon>Philodinidae</taxon>
        <taxon>Rotaria</taxon>
    </lineage>
</organism>
<dbReference type="AlphaFoldDB" id="A0A815IXA7"/>
<dbReference type="Proteomes" id="UP000663874">
    <property type="component" value="Unassembled WGS sequence"/>
</dbReference>
<dbReference type="InterPro" id="IPR032675">
    <property type="entry name" value="LRR_dom_sf"/>
</dbReference>
<proteinExistence type="predicted"/>
<accession>A0A815IXA7</accession>
<dbReference type="Proteomes" id="UP000663889">
    <property type="component" value="Unassembled WGS sequence"/>
</dbReference>
<dbReference type="PROSITE" id="PS50181">
    <property type="entry name" value="FBOX"/>
    <property type="match status" value="1"/>
</dbReference>
<dbReference type="Pfam" id="PF00646">
    <property type="entry name" value="F-box"/>
    <property type="match status" value="1"/>
</dbReference>
<evidence type="ECO:0000313" key="3">
    <source>
        <dbReference type="EMBL" id="CAF3989481.1"/>
    </source>
</evidence>
<protein>
    <recommendedName>
        <fullName evidence="1">F-box domain-containing protein</fullName>
    </recommendedName>
</protein>
<dbReference type="Gene3D" id="3.80.10.10">
    <property type="entry name" value="Ribonuclease Inhibitor"/>
    <property type="match status" value="1"/>
</dbReference>
<dbReference type="EMBL" id="CAJNOU010003169">
    <property type="protein sequence ID" value="CAF1374644.1"/>
    <property type="molecule type" value="Genomic_DNA"/>
</dbReference>
<evidence type="ECO:0000313" key="2">
    <source>
        <dbReference type="EMBL" id="CAF1374644.1"/>
    </source>
</evidence>
<dbReference type="EMBL" id="CAJOBE010005908">
    <property type="protein sequence ID" value="CAF3989481.1"/>
    <property type="molecule type" value="Genomic_DNA"/>
</dbReference>
<feature type="domain" description="F-box" evidence="1">
    <location>
        <begin position="5"/>
        <end position="52"/>
    </location>
</feature>
<evidence type="ECO:0000259" key="1">
    <source>
        <dbReference type="PROSITE" id="PS50181"/>
    </source>
</evidence>
<gene>
    <name evidence="3" type="ORF">FNK824_LOCUS25317</name>
    <name evidence="2" type="ORF">SEV965_LOCUS30082</name>
</gene>
<dbReference type="InterPro" id="IPR001810">
    <property type="entry name" value="F-box_dom"/>
</dbReference>
<comment type="caution">
    <text evidence="2">The sequence shown here is derived from an EMBL/GenBank/DDBJ whole genome shotgun (WGS) entry which is preliminary data.</text>
</comment>
<dbReference type="SUPFAM" id="SSF81383">
    <property type="entry name" value="F-box domain"/>
    <property type="match status" value="1"/>
</dbReference>
<dbReference type="InterPro" id="IPR036047">
    <property type="entry name" value="F-box-like_dom_sf"/>
</dbReference>
<name>A0A815IXA7_9BILA</name>
<evidence type="ECO:0000313" key="4">
    <source>
        <dbReference type="Proteomes" id="UP000663889"/>
    </source>
</evidence>
<sequence length="529" mass="62639">MDYSSVQLNDLPDEIIFIIFKKLSELDVLYSFIGVNKRFNRIVHDSTFTHSLTLFNYVSCDCIYPLSDLMLDRFCLQILPKIGHKIKWLDLEPLSMKRILSVNYPNLFGFGIYNIEKQSALNLFTDKTSLMHQFKNDILSFAIKTINIQDTTINLDTIMFTHIFNMFTNLKYLNFDPFFLCYQRISFSSPPTVFSSTLLELYVKVMCVKDCLYLLDGRFNQLRTFCVDIGLLFPSRSVLIINKEKLPNLRCFSLTCVLSTEFYDTIIIPLLHRMSNLEQLSLYLLHVCRNRFINGNDLKQNIIDYLPQLNQFRFSIRSTILLKDQIDLPSNKDIQHTFKDFLNNEIISCVNYFHEDNEGQCHIYSYPYTMRRYDNIANNFPGGLFTCVCEVSLFDEHPFEHEFFIRIQKSFPFMERLAIINRKAQKHKQCKKFKNINQDLFVIGYSHLKRLILDEAHDDYVEQFLLDTKTCLPYGVYLHVDYKPLKRVTYNFKRNATRINCSKVRYICSDTNLRFPKHFKDYFLNVDVS</sequence>